<gene>
    <name evidence="2" type="ORF">UFOVP389_21</name>
</gene>
<dbReference type="InterPro" id="IPR000305">
    <property type="entry name" value="GIY-YIG_endonuc"/>
</dbReference>
<dbReference type="PROSITE" id="PS50164">
    <property type="entry name" value="GIY_YIG"/>
    <property type="match status" value="1"/>
</dbReference>
<proteinExistence type="predicted"/>
<protein>
    <recommendedName>
        <fullName evidence="1">GIY-YIG domain-containing protein</fullName>
    </recommendedName>
</protein>
<evidence type="ECO:0000313" key="2">
    <source>
        <dbReference type="EMBL" id="CAB5223896.1"/>
    </source>
</evidence>
<dbReference type="EMBL" id="LR798332">
    <property type="protein sequence ID" value="CAB5223896.1"/>
    <property type="molecule type" value="Genomic_DNA"/>
</dbReference>
<accession>A0A6J7X196</accession>
<evidence type="ECO:0000259" key="1">
    <source>
        <dbReference type="PROSITE" id="PS50164"/>
    </source>
</evidence>
<reference evidence="2" key="1">
    <citation type="submission" date="2020-05" db="EMBL/GenBank/DDBJ databases">
        <authorList>
            <person name="Chiriac C."/>
            <person name="Salcher M."/>
            <person name="Ghai R."/>
            <person name="Kavagutti S V."/>
        </authorList>
    </citation>
    <scope>NUCLEOTIDE SEQUENCE</scope>
</reference>
<name>A0A6J7X196_9CAUD</name>
<feature type="domain" description="GIY-YIG" evidence="1">
    <location>
        <begin position="3"/>
        <end position="85"/>
    </location>
</feature>
<organism evidence="2">
    <name type="scientific">uncultured Caudovirales phage</name>
    <dbReference type="NCBI Taxonomy" id="2100421"/>
    <lineage>
        <taxon>Viruses</taxon>
        <taxon>Duplodnaviria</taxon>
        <taxon>Heunggongvirae</taxon>
        <taxon>Uroviricota</taxon>
        <taxon>Caudoviricetes</taxon>
        <taxon>Peduoviridae</taxon>
        <taxon>Maltschvirus</taxon>
        <taxon>Maltschvirus maltsch</taxon>
    </lineage>
</organism>
<sequence>MTYESFVYKWTNLKTGKFYIGKHKGTPDDGYISSGKSFLDCYWADPNMFKREIIFYGTDLECYEEEGRLIRTAIQQVGYNNIYNLTHYSIIRQWKRTCLHCGKWCDPANEEWANAFALSHFENCQTIKPGIEKKKKQTIREWRTQKRLLLEEEKLKKASQMQNKRKKTVIAMPLA</sequence>